<protein>
    <recommendedName>
        <fullName evidence="4">Secreted protein</fullName>
    </recommendedName>
</protein>
<evidence type="ECO:0000313" key="2">
    <source>
        <dbReference type="EMBL" id="MBW0579382.1"/>
    </source>
</evidence>
<comment type="caution">
    <text evidence="2">The sequence shown here is derived from an EMBL/GenBank/DDBJ whole genome shotgun (WGS) entry which is preliminary data.</text>
</comment>
<dbReference type="OrthoDB" id="538223at2759"/>
<evidence type="ECO:0008006" key="4">
    <source>
        <dbReference type="Google" id="ProtNLM"/>
    </source>
</evidence>
<accession>A0A9Q3Q120</accession>
<evidence type="ECO:0000313" key="3">
    <source>
        <dbReference type="Proteomes" id="UP000765509"/>
    </source>
</evidence>
<reference evidence="2" key="1">
    <citation type="submission" date="2021-03" db="EMBL/GenBank/DDBJ databases">
        <title>Draft genome sequence of rust myrtle Austropuccinia psidii MF-1, a brazilian biotype.</title>
        <authorList>
            <person name="Quecine M.C."/>
            <person name="Pachon D.M.R."/>
            <person name="Bonatelli M.L."/>
            <person name="Correr F.H."/>
            <person name="Franceschini L.M."/>
            <person name="Leite T.F."/>
            <person name="Margarido G.R.A."/>
            <person name="Almeida C.A."/>
            <person name="Ferrarezi J.A."/>
            <person name="Labate C.A."/>
        </authorList>
    </citation>
    <scope>NUCLEOTIDE SEQUENCE</scope>
    <source>
        <strain evidence="2">MF-1</strain>
    </source>
</reference>
<name>A0A9Q3Q120_9BASI</name>
<keyword evidence="1" id="KW-0732">Signal</keyword>
<dbReference type="Proteomes" id="UP000765509">
    <property type="component" value="Unassembled WGS sequence"/>
</dbReference>
<proteinExistence type="predicted"/>
<feature type="signal peptide" evidence="1">
    <location>
        <begin position="1"/>
        <end position="18"/>
    </location>
</feature>
<dbReference type="EMBL" id="AVOT02104960">
    <property type="protein sequence ID" value="MBW0579382.1"/>
    <property type="molecule type" value="Genomic_DNA"/>
</dbReference>
<evidence type="ECO:0000256" key="1">
    <source>
        <dbReference type="SAM" id="SignalP"/>
    </source>
</evidence>
<dbReference type="AlphaFoldDB" id="A0A9Q3Q120"/>
<gene>
    <name evidence="2" type="ORF">O181_119097</name>
</gene>
<keyword evidence="3" id="KW-1185">Reference proteome</keyword>
<organism evidence="2 3">
    <name type="scientific">Austropuccinia psidii MF-1</name>
    <dbReference type="NCBI Taxonomy" id="1389203"/>
    <lineage>
        <taxon>Eukaryota</taxon>
        <taxon>Fungi</taxon>
        <taxon>Dikarya</taxon>
        <taxon>Basidiomycota</taxon>
        <taxon>Pucciniomycotina</taxon>
        <taxon>Pucciniomycetes</taxon>
        <taxon>Pucciniales</taxon>
        <taxon>Sphaerophragmiaceae</taxon>
        <taxon>Austropuccinia</taxon>
    </lineage>
</organism>
<feature type="chain" id="PRO_5040377105" description="Secreted protein" evidence="1">
    <location>
        <begin position="19"/>
        <end position="93"/>
    </location>
</feature>
<sequence>MPLILLTILTLTVPSWNASDATYHPYARIVPSRHSSNSAYHPYTCSDLLICLWRCLPSLCLRSALPTCLRRPPHTGLILNPAYDPYAPVAPSR</sequence>